<proteinExistence type="predicted"/>
<dbReference type="InterPro" id="IPR007197">
    <property type="entry name" value="rSAM"/>
</dbReference>
<dbReference type="InterPro" id="IPR034505">
    <property type="entry name" value="Coproporphyrinogen-III_oxidase"/>
</dbReference>
<keyword evidence="4" id="KW-0408">Iron</keyword>
<evidence type="ECO:0000313" key="8">
    <source>
        <dbReference type="Proteomes" id="UP000481872"/>
    </source>
</evidence>
<dbReference type="SFLD" id="SFLDG01065">
    <property type="entry name" value="anaerobic_coproporphyrinogen-I"/>
    <property type="match status" value="1"/>
</dbReference>
<accession>A0A6M0H110</accession>
<sequence length="424" mass="49932">MDKSPIYYQYMYSYPHKNAYYEIEEEKILNAISNLKDDNLTLYIHVPFCESKCGYCNLFSIPNTSEVLLEKYIDTVCNQIIQYGNKLCENHIKFTNLILGGGTPLILSIEQMERIFKTLEENLPIKTDEVNFVIETSPNQTDLDKLLYLKNRGLNRISIGIQSFVEDELKCIYRNHKKESCYKALDKIINLKFDAVNIDLIYGIEGQTKGSLIYSINEALRYKPEEIFIYPLYIREDTKIFGRMNLNYDFQHEMYDIAVKELNKNGYIQTSMRRFVKRVNENNLSCGFEQMLSVGCGGRSYIGNLHFCEPYTSKRNDCKEVLSNYVDKDNSFKGLKGYELNFEEVERRFIIKNLGYYKGLDLKEYKKIFNKDLLKAYPIFEELFKEKLIELEGEILRLTKKGIKYSDVILPFWISDTVKERMKK</sequence>
<evidence type="ECO:0000256" key="3">
    <source>
        <dbReference type="ARBA" id="ARBA00022723"/>
    </source>
</evidence>
<dbReference type="SUPFAM" id="SSF102114">
    <property type="entry name" value="Radical SAM enzymes"/>
    <property type="match status" value="1"/>
</dbReference>
<dbReference type="GO" id="GO:0046872">
    <property type="term" value="F:metal ion binding"/>
    <property type="evidence" value="ECO:0007669"/>
    <property type="project" value="UniProtKB-KW"/>
</dbReference>
<keyword evidence="8" id="KW-1185">Reference proteome</keyword>
<dbReference type="NCBIfam" id="NF006067">
    <property type="entry name" value="PRK08208.1"/>
    <property type="match status" value="1"/>
</dbReference>
<keyword evidence="2" id="KW-0949">S-adenosyl-L-methionine</keyword>
<dbReference type="GO" id="GO:0005737">
    <property type="term" value="C:cytoplasm"/>
    <property type="evidence" value="ECO:0007669"/>
    <property type="project" value="TreeGrafter"/>
</dbReference>
<evidence type="ECO:0000256" key="1">
    <source>
        <dbReference type="ARBA" id="ARBA00017228"/>
    </source>
</evidence>
<dbReference type="PANTHER" id="PTHR13932:SF5">
    <property type="entry name" value="RADICAL S-ADENOSYL METHIONINE DOMAIN-CONTAINING PROTEIN 1, MITOCHONDRIAL"/>
    <property type="match status" value="1"/>
</dbReference>
<keyword evidence="3" id="KW-0479">Metal-binding</keyword>
<feature type="domain" description="Radical SAM core" evidence="6">
    <location>
        <begin position="34"/>
        <end position="278"/>
    </location>
</feature>
<dbReference type="SMART" id="SM00729">
    <property type="entry name" value="Elp3"/>
    <property type="match status" value="1"/>
</dbReference>
<dbReference type="EMBL" id="JAAGPU010000008">
    <property type="protein sequence ID" value="NEU04466.1"/>
    <property type="molecule type" value="Genomic_DNA"/>
</dbReference>
<dbReference type="Pfam" id="PF04055">
    <property type="entry name" value="Radical_SAM"/>
    <property type="match status" value="1"/>
</dbReference>
<dbReference type="GO" id="GO:0006779">
    <property type="term" value="P:porphyrin-containing compound biosynthetic process"/>
    <property type="evidence" value="ECO:0007669"/>
    <property type="project" value="TreeGrafter"/>
</dbReference>
<comment type="caution">
    <text evidence="7">The sequence shown here is derived from an EMBL/GenBank/DDBJ whole genome shotgun (WGS) entry which is preliminary data.</text>
</comment>
<dbReference type="GO" id="GO:0051539">
    <property type="term" value="F:4 iron, 4 sulfur cluster binding"/>
    <property type="evidence" value="ECO:0007669"/>
    <property type="project" value="TreeGrafter"/>
</dbReference>
<dbReference type="Proteomes" id="UP000481872">
    <property type="component" value="Unassembled WGS sequence"/>
</dbReference>
<dbReference type="Gene3D" id="3.20.20.70">
    <property type="entry name" value="Aldolase class I"/>
    <property type="match status" value="1"/>
</dbReference>
<dbReference type="InterPro" id="IPR013785">
    <property type="entry name" value="Aldolase_TIM"/>
</dbReference>
<dbReference type="SFLD" id="SFLDS00029">
    <property type="entry name" value="Radical_SAM"/>
    <property type="match status" value="1"/>
</dbReference>
<organism evidence="7 8">
    <name type="scientific">Clostridium senegalense</name>
    <dbReference type="NCBI Taxonomy" id="1465809"/>
    <lineage>
        <taxon>Bacteria</taxon>
        <taxon>Bacillati</taxon>
        <taxon>Bacillota</taxon>
        <taxon>Clostridia</taxon>
        <taxon>Eubacteriales</taxon>
        <taxon>Clostridiaceae</taxon>
        <taxon>Clostridium</taxon>
    </lineage>
</organism>
<evidence type="ECO:0000256" key="5">
    <source>
        <dbReference type="ARBA" id="ARBA00023014"/>
    </source>
</evidence>
<dbReference type="RefSeq" id="WP_199869558.1">
    <property type="nucleotide sequence ID" value="NZ_JAAGPU010000008.1"/>
</dbReference>
<dbReference type="GO" id="GO:0003824">
    <property type="term" value="F:catalytic activity"/>
    <property type="evidence" value="ECO:0007669"/>
    <property type="project" value="InterPro"/>
</dbReference>
<protein>
    <recommendedName>
        <fullName evidence="1">Heme chaperone HemW</fullName>
    </recommendedName>
</protein>
<reference evidence="7 8" key="1">
    <citation type="submission" date="2020-02" db="EMBL/GenBank/DDBJ databases">
        <title>Genome assembly of a novel Clostridium senegalense strain.</title>
        <authorList>
            <person name="Gupta T.B."/>
            <person name="Jauregui R."/>
            <person name="Maclean P."/>
            <person name="Nawarathana A."/>
            <person name="Brightwell G."/>
        </authorList>
    </citation>
    <scope>NUCLEOTIDE SEQUENCE [LARGE SCALE GENOMIC DNA]</scope>
    <source>
        <strain evidence="7 8">AGRFS4</strain>
    </source>
</reference>
<dbReference type="InterPro" id="IPR006638">
    <property type="entry name" value="Elp3/MiaA/NifB-like_rSAM"/>
</dbReference>
<gene>
    <name evidence="7" type="ORF">G3M99_06255</name>
</gene>
<dbReference type="PANTHER" id="PTHR13932">
    <property type="entry name" value="COPROPORPHYRINIGEN III OXIDASE"/>
    <property type="match status" value="1"/>
</dbReference>
<evidence type="ECO:0000259" key="6">
    <source>
        <dbReference type="PROSITE" id="PS51918"/>
    </source>
</evidence>
<evidence type="ECO:0000256" key="4">
    <source>
        <dbReference type="ARBA" id="ARBA00023004"/>
    </source>
</evidence>
<evidence type="ECO:0000313" key="7">
    <source>
        <dbReference type="EMBL" id="NEU04466.1"/>
    </source>
</evidence>
<dbReference type="PROSITE" id="PS51918">
    <property type="entry name" value="RADICAL_SAM"/>
    <property type="match status" value="1"/>
</dbReference>
<dbReference type="InterPro" id="IPR058240">
    <property type="entry name" value="rSAM_sf"/>
</dbReference>
<name>A0A6M0H110_9CLOT</name>
<evidence type="ECO:0000256" key="2">
    <source>
        <dbReference type="ARBA" id="ARBA00022691"/>
    </source>
</evidence>
<dbReference type="AlphaFoldDB" id="A0A6M0H110"/>
<keyword evidence="5" id="KW-0411">Iron-sulfur</keyword>